<protein>
    <submittedName>
        <fullName evidence="3">Uncharacterized protein</fullName>
    </submittedName>
</protein>
<evidence type="ECO:0000256" key="2">
    <source>
        <dbReference type="SAM" id="MobiDB-lite"/>
    </source>
</evidence>
<evidence type="ECO:0000256" key="1">
    <source>
        <dbReference type="SAM" id="Coils"/>
    </source>
</evidence>
<feature type="coiled-coil region" evidence="1">
    <location>
        <begin position="46"/>
        <end position="317"/>
    </location>
</feature>
<sequence>KNATLSRLQALKDKLKQANYSDNSKWVPDHKQEPVKLKVVEKVVDKKQIQAIKEEFQNEKLRLTQNQEIQQQKDQEMSLEQLKSVNKTTQSNLQALARSKTPERLLKFQDKISSDHEKLLLKQKAKSVYQEQIDELQRQLSVQQQQLQSVSQQNQALQNENQQLKTKNEEKDEEIKILQGSIQQFQQLVIDKNADLTALIEQQEQLILQKDEWEKERQFYECQLDKLEEMYSENMQLVASADFGDSSEEVKKLEEELESVYVKYQGVLEQNEELNQQLKQQILQDDENDVIALQNQLRKQIQELQEKDDEIQELQMVIQQLNGPQIDLQHNQEYYEYQVEDNQNERQNPKSGTQKYK</sequence>
<organism evidence="3">
    <name type="scientific">Trepomonas sp. PC1</name>
    <dbReference type="NCBI Taxonomy" id="1076344"/>
    <lineage>
        <taxon>Eukaryota</taxon>
        <taxon>Metamonada</taxon>
        <taxon>Diplomonadida</taxon>
        <taxon>Hexamitidae</taxon>
        <taxon>Hexamitinae</taxon>
        <taxon>Trepomonas</taxon>
    </lineage>
</organism>
<feature type="non-terminal residue" evidence="3">
    <location>
        <position position="1"/>
    </location>
</feature>
<keyword evidence="1" id="KW-0175">Coiled coil</keyword>
<feature type="region of interest" description="Disordered" evidence="2">
    <location>
        <begin position="338"/>
        <end position="357"/>
    </location>
</feature>
<name>A0A146K0B9_9EUKA</name>
<accession>A0A146K0B9</accession>
<reference evidence="3" key="1">
    <citation type="submission" date="2015-07" db="EMBL/GenBank/DDBJ databases">
        <title>Adaptation to a free-living lifestyle via gene acquisitions in the diplomonad Trepomonas sp. PC1.</title>
        <authorList>
            <person name="Xu F."/>
            <person name="Jerlstrom-Hultqvist J."/>
            <person name="Kolisko M."/>
            <person name="Simpson A.G.B."/>
            <person name="Roger A.J."/>
            <person name="Svard S.G."/>
            <person name="Andersson J.O."/>
        </authorList>
    </citation>
    <scope>NUCLEOTIDE SEQUENCE</scope>
    <source>
        <strain evidence="3">PC1</strain>
    </source>
</reference>
<gene>
    <name evidence="3" type="ORF">TPC1_31456</name>
</gene>
<dbReference type="AlphaFoldDB" id="A0A146K0B9"/>
<dbReference type="EMBL" id="GDID01007557">
    <property type="protein sequence ID" value="JAP89049.1"/>
    <property type="molecule type" value="Transcribed_RNA"/>
</dbReference>
<evidence type="ECO:0000313" key="3">
    <source>
        <dbReference type="EMBL" id="JAP89049.1"/>
    </source>
</evidence>
<proteinExistence type="predicted"/>